<dbReference type="PROSITE" id="PS51257">
    <property type="entry name" value="PROKAR_LIPOPROTEIN"/>
    <property type="match status" value="1"/>
</dbReference>
<sequence>MRFLRIITTLVCLSALFGCATGSSIVTGKTRPAVSPSQVNIYLDPPSQFETIGIVEASSEIEFSTQAAQDRAINELKSQAAKLGANGVLLMGAESKSGDASGFYSGGVFYATASEKKVVHGKAIFLTNE</sequence>
<keyword evidence="3" id="KW-1185">Reference proteome</keyword>
<dbReference type="RefSeq" id="WP_188698237.1">
    <property type="nucleotide sequence ID" value="NZ_BMLX01000003.1"/>
</dbReference>
<comment type="caution">
    <text evidence="2">The sequence shown here is derived from an EMBL/GenBank/DDBJ whole genome shotgun (WGS) entry which is preliminary data.</text>
</comment>
<gene>
    <name evidence="2" type="ORF">GCM10010970_24550</name>
</gene>
<dbReference type="Proteomes" id="UP000637267">
    <property type="component" value="Unassembled WGS sequence"/>
</dbReference>
<evidence type="ECO:0000313" key="2">
    <source>
        <dbReference type="EMBL" id="GGP22301.1"/>
    </source>
</evidence>
<organism evidence="2 3">
    <name type="scientific">Silvimonas iriomotensis</name>
    <dbReference type="NCBI Taxonomy" id="449662"/>
    <lineage>
        <taxon>Bacteria</taxon>
        <taxon>Pseudomonadati</taxon>
        <taxon>Pseudomonadota</taxon>
        <taxon>Betaproteobacteria</taxon>
        <taxon>Neisseriales</taxon>
        <taxon>Chitinibacteraceae</taxon>
        <taxon>Silvimonas</taxon>
    </lineage>
</organism>
<keyword evidence="1" id="KW-0732">Signal</keyword>
<dbReference type="Gene3D" id="3.30.110.70">
    <property type="entry name" value="Hypothetical protein apc22750. Chain B"/>
    <property type="match status" value="1"/>
</dbReference>
<evidence type="ECO:0000256" key="1">
    <source>
        <dbReference type="SAM" id="SignalP"/>
    </source>
</evidence>
<feature type="signal peptide" evidence="1">
    <location>
        <begin position="1"/>
        <end position="20"/>
    </location>
</feature>
<protein>
    <recommendedName>
        <fullName evidence="4">Lipoprotein</fullName>
    </recommendedName>
</protein>
<evidence type="ECO:0000313" key="3">
    <source>
        <dbReference type="Proteomes" id="UP000637267"/>
    </source>
</evidence>
<name>A0ABQ2PBE8_9NEIS</name>
<proteinExistence type="predicted"/>
<accession>A0ABQ2PBE8</accession>
<feature type="chain" id="PRO_5047163878" description="Lipoprotein" evidence="1">
    <location>
        <begin position="21"/>
        <end position="129"/>
    </location>
</feature>
<dbReference type="EMBL" id="BMLX01000003">
    <property type="protein sequence ID" value="GGP22301.1"/>
    <property type="molecule type" value="Genomic_DNA"/>
</dbReference>
<evidence type="ECO:0008006" key="4">
    <source>
        <dbReference type="Google" id="ProtNLM"/>
    </source>
</evidence>
<reference evidence="3" key="1">
    <citation type="journal article" date="2019" name="Int. J. Syst. Evol. Microbiol.">
        <title>The Global Catalogue of Microorganisms (GCM) 10K type strain sequencing project: providing services to taxonomists for standard genome sequencing and annotation.</title>
        <authorList>
            <consortium name="The Broad Institute Genomics Platform"/>
            <consortium name="The Broad Institute Genome Sequencing Center for Infectious Disease"/>
            <person name="Wu L."/>
            <person name="Ma J."/>
        </authorList>
    </citation>
    <scope>NUCLEOTIDE SEQUENCE [LARGE SCALE GENOMIC DNA]</scope>
    <source>
        <strain evidence="3">CGMCC 1.8859</strain>
    </source>
</reference>